<feature type="region of interest" description="Disordered" evidence="1">
    <location>
        <begin position="103"/>
        <end position="127"/>
    </location>
</feature>
<organism evidence="2">
    <name type="scientific">Panicum hallii</name>
    <dbReference type="NCBI Taxonomy" id="206008"/>
    <lineage>
        <taxon>Eukaryota</taxon>
        <taxon>Viridiplantae</taxon>
        <taxon>Streptophyta</taxon>
        <taxon>Embryophyta</taxon>
        <taxon>Tracheophyta</taxon>
        <taxon>Spermatophyta</taxon>
        <taxon>Magnoliopsida</taxon>
        <taxon>Liliopsida</taxon>
        <taxon>Poales</taxon>
        <taxon>Poaceae</taxon>
        <taxon>PACMAD clade</taxon>
        <taxon>Panicoideae</taxon>
        <taxon>Panicodae</taxon>
        <taxon>Paniceae</taxon>
        <taxon>Panicinae</taxon>
        <taxon>Panicum</taxon>
        <taxon>Panicum sect. Panicum</taxon>
    </lineage>
</organism>
<feature type="compositionally biased region" description="Low complexity" evidence="1">
    <location>
        <begin position="388"/>
        <end position="398"/>
    </location>
</feature>
<reference evidence="2" key="1">
    <citation type="submission" date="2018-04" db="EMBL/GenBank/DDBJ databases">
        <title>WGS assembly of Panicum hallii.</title>
        <authorList>
            <person name="Lovell J."/>
            <person name="Jenkins J."/>
            <person name="Lowry D."/>
            <person name="Mamidi S."/>
            <person name="Sreedasyam A."/>
            <person name="Weng X."/>
            <person name="Barry K."/>
            <person name="Bonette J."/>
            <person name="Campitelli B."/>
            <person name="Daum C."/>
            <person name="Gordon S."/>
            <person name="Gould B."/>
            <person name="Lipzen A."/>
            <person name="Macqueen A."/>
            <person name="Palacio-Mejia J."/>
            <person name="Plott C."/>
            <person name="Shakirov E."/>
            <person name="Shu S."/>
            <person name="Yoshinaga Y."/>
            <person name="Zane M."/>
            <person name="Rokhsar D."/>
            <person name="Grimwood J."/>
            <person name="Schmutz J."/>
            <person name="Juenger T."/>
        </authorList>
    </citation>
    <scope>NUCLEOTIDE SEQUENCE [LARGE SCALE GENOMIC DNA]</scope>
    <source>
        <strain evidence="2">FIL2</strain>
    </source>
</reference>
<feature type="compositionally biased region" description="Polar residues" evidence="1">
    <location>
        <begin position="759"/>
        <end position="769"/>
    </location>
</feature>
<name>A0A2S3HRJ5_9POAL</name>
<evidence type="ECO:0000256" key="1">
    <source>
        <dbReference type="SAM" id="MobiDB-lite"/>
    </source>
</evidence>
<dbReference type="PANTHER" id="PTHR33671">
    <property type="entry name" value="N-METHYLTRANSFERASE, PUTATIVE (DUF688)-RELATED"/>
    <property type="match status" value="1"/>
</dbReference>
<feature type="compositionally biased region" description="Low complexity" evidence="1">
    <location>
        <begin position="105"/>
        <end position="115"/>
    </location>
</feature>
<dbReference type="Pfam" id="PF05097">
    <property type="entry name" value="DUF688"/>
    <property type="match status" value="1"/>
</dbReference>
<dbReference type="Gramene" id="PAN28452">
    <property type="protein sequence ID" value="PAN28452"/>
    <property type="gene ID" value="PAHAL_5G152200"/>
</dbReference>
<feature type="compositionally biased region" description="Polar residues" evidence="1">
    <location>
        <begin position="552"/>
        <end position="561"/>
    </location>
</feature>
<feature type="region of interest" description="Disordered" evidence="1">
    <location>
        <begin position="153"/>
        <end position="247"/>
    </location>
</feature>
<feature type="region of interest" description="Disordered" evidence="1">
    <location>
        <begin position="552"/>
        <end position="653"/>
    </location>
</feature>
<feature type="compositionally biased region" description="Basic and acidic residues" evidence="1">
    <location>
        <begin position="182"/>
        <end position="194"/>
    </location>
</feature>
<dbReference type="AlphaFoldDB" id="A0A2S3HRJ5"/>
<feature type="compositionally biased region" description="Polar residues" evidence="1">
    <location>
        <begin position="497"/>
        <end position="518"/>
    </location>
</feature>
<accession>A0A2S3HRJ5</accession>
<evidence type="ECO:0000313" key="2">
    <source>
        <dbReference type="EMBL" id="PAN28452.2"/>
    </source>
</evidence>
<protein>
    <submittedName>
        <fullName evidence="2">Uncharacterized protein</fullName>
    </submittedName>
</protein>
<dbReference type="Proteomes" id="UP000243499">
    <property type="component" value="Chromosome 5"/>
</dbReference>
<feature type="region of interest" description="Disordered" evidence="1">
    <location>
        <begin position="757"/>
        <end position="823"/>
    </location>
</feature>
<dbReference type="PANTHER" id="PTHR33671:SF2">
    <property type="entry name" value="N-METHYLTRANSFERASE, PUTATIVE (DUF688)-RELATED"/>
    <property type="match status" value="1"/>
</dbReference>
<sequence length="823" mass="88032">MCGGKATTFLGGCGSPPGSLPHFLPRTPESGVAVCPRASPSRHPRAARAALNLRAAAPGAAPPPPCHSAPVKWSRAGGWLGLARGRAGALLLLPSAAARQRRRAASAAQRNATQADPSLASFQRSRAAELPRPFPAAEAKRALFLISGSRSSARAMRADRAMGERGGDQRRIDLGAPLRSARRGDAPPRYKPDLKSGPVRHPGVVPFVWEQRPGQPKSVRTRRAAPPTPPREPARARPEEVGGGGGTPYHDALADLDLQALHGAADRGSRAAPASREVVAVEARKQEAVSVAAVLRKPHGDGEEEEERFSDALDTLSRTESFAMNCSVSGLSGAVEPGPGAGPEARGLMMDRFLPAAQAVAVGSPQYTFRKAGGTGNSGRDHAHAHARAAAVKASAGSGDDRMRRAPVQLPYQHLPPNYLSCAYPRREEHEEDDKEDDDDYDVHSTRGFSAKGCGLLPGLCVKTSLLLLNPIPAMKRGKAQGRGRGRQFPSRGRGQMAQSPLARSSQNKQLGCDSNGQSWEDVYKHKLEQKYLGQGEDGRSKVTSESNHLTFWSDSQTRDGSSPYHPSIAGGMSPYRNYAVTSPSRKANGSSRIGDRDDKASRSNGSGSLGRDHDRTSLVGSDHSSFKGSSSMSSGPDLAGHEDSMDHHGDTDSETCHLGVLVDSRAALKANMCDSHPGGQQIVGKNSIVKDQVNDLLTEKISEVREPTFPLDDGKDLTRDANQEVPLHLEDNNVARQEIIPLQSLLPLPVPKSPSESWLSRTLPSVTNKPPPPSFLGIQVHSKKQAPWAAAHPKENDHKPSRPRQIRFADVVEKPISMDSEI</sequence>
<proteinExistence type="predicted"/>
<feature type="compositionally biased region" description="Basic residues" evidence="1">
    <location>
        <begin position="477"/>
        <end position="486"/>
    </location>
</feature>
<dbReference type="EMBL" id="CM008050">
    <property type="protein sequence ID" value="PAN28452.2"/>
    <property type="molecule type" value="Genomic_DNA"/>
</dbReference>
<feature type="compositionally biased region" description="Basic and acidic residues" evidence="1">
    <location>
        <begin position="640"/>
        <end position="653"/>
    </location>
</feature>
<feature type="compositionally biased region" description="Polar residues" evidence="1">
    <location>
        <begin position="580"/>
        <end position="592"/>
    </location>
</feature>
<feature type="compositionally biased region" description="Low complexity" evidence="1">
    <location>
        <begin position="621"/>
        <end position="636"/>
    </location>
</feature>
<gene>
    <name evidence="2" type="ORF">PAHAL_5G152200</name>
</gene>
<dbReference type="InterPro" id="IPR007789">
    <property type="entry name" value="DUF688"/>
</dbReference>
<feature type="region of interest" description="Disordered" evidence="1">
    <location>
        <begin position="477"/>
        <end position="518"/>
    </location>
</feature>
<feature type="compositionally biased region" description="Basic and acidic residues" evidence="1">
    <location>
        <begin position="156"/>
        <end position="173"/>
    </location>
</feature>
<feature type="region of interest" description="Disordered" evidence="1">
    <location>
        <begin position="374"/>
        <end position="403"/>
    </location>
</feature>